<reference evidence="2" key="1">
    <citation type="submission" date="2021-01" db="EMBL/GenBank/DDBJ databases">
        <authorList>
            <person name="Corre E."/>
            <person name="Pelletier E."/>
            <person name="Niang G."/>
            <person name="Scheremetjew M."/>
            <person name="Finn R."/>
            <person name="Kale V."/>
            <person name="Holt S."/>
            <person name="Cochrane G."/>
            <person name="Meng A."/>
            <person name="Brown T."/>
            <person name="Cohen L."/>
        </authorList>
    </citation>
    <scope>NUCLEOTIDE SEQUENCE</scope>
    <source>
        <strain evidence="2">CCMP1594</strain>
    </source>
</reference>
<protein>
    <submittedName>
        <fullName evidence="2">Uncharacterized protein</fullName>
    </submittedName>
</protein>
<evidence type="ECO:0000256" key="1">
    <source>
        <dbReference type="SAM" id="MobiDB-lite"/>
    </source>
</evidence>
<feature type="compositionally biased region" description="Polar residues" evidence="1">
    <location>
        <begin position="110"/>
        <end position="123"/>
    </location>
</feature>
<accession>A0A7S4CAW3</accession>
<proteinExistence type="predicted"/>
<dbReference type="EMBL" id="HBJA01009854">
    <property type="protein sequence ID" value="CAE0791943.1"/>
    <property type="molecule type" value="Transcribed_RNA"/>
</dbReference>
<organism evidence="2">
    <name type="scientific">Eutreptiella gymnastica</name>
    <dbReference type="NCBI Taxonomy" id="73025"/>
    <lineage>
        <taxon>Eukaryota</taxon>
        <taxon>Discoba</taxon>
        <taxon>Euglenozoa</taxon>
        <taxon>Euglenida</taxon>
        <taxon>Spirocuta</taxon>
        <taxon>Euglenophyceae</taxon>
        <taxon>Eutreptiales</taxon>
        <taxon>Eutreptiaceae</taxon>
        <taxon>Eutreptiella</taxon>
    </lineage>
</organism>
<gene>
    <name evidence="2" type="ORF">EGYM00163_LOCUS3059</name>
</gene>
<dbReference type="AlphaFoldDB" id="A0A7S4CAW3"/>
<sequence length="123" mass="13415">MVQPKSGDQGLPTWHKPEVYKAFYCRSVAAIPTGHHDPIAPAPAATATKPLFWRIAAVSILQRHIQFPVKRGMETPNNKAFGEKILPMDSTSKPSLGPTPGSPRLEESHQSVPICSPLGNQLR</sequence>
<name>A0A7S4CAW3_9EUGL</name>
<evidence type="ECO:0000313" key="2">
    <source>
        <dbReference type="EMBL" id="CAE0791943.1"/>
    </source>
</evidence>
<feature type="region of interest" description="Disordered" evidence="1">
    <location>
        <begin position="73"/>
        <end position="123"/>
    </location>
</feature>